<comment type="caution">
    <text evidence="6">The sequence shown here is derived from an EMBL/GenBank/DDBJ whole genome shotgun (WGS) entry which is preliminary data.</text>
</comment>
<dbReference type="InterPro" id="IPR036852">
    <property type="entry name" value="Peptidase_S8/S53_dom_sf"/>
</dbReference>
<feature type="domain" description="Peptidase S8/S53" evidence="5">
    <location>
        <begin position="2"/>
        <end position="103"/>
    </location>
</feature>
<keyword evidence="7" id="KW-1185">Reference proteome</keyword>
<dbReference type="Proteomes" id="UP001604336">
    <property type="component" value="Unassembled WGS sequence"/>
</dbReference>
<evidence type="ECO:0000256" key="4">
    <source>
        <dbReference type="SAM" id="MobiDB-lite"/>
    </source>
</evidence>
<protein>
    <submittedName>
        <fullName evidence="6">Subtilase family protein</fullName>
    </submittedName>
</protein>
<evidence type="ECO:0000256" key="2">
    <source>
        <dbReference type="ARBA" id="ARBA00022729"/>
    </source>
</evidence>
<dbReference type="Gene3D" id="3.40.50.200">
    <property type="entry name" value="Peptidase S8/S53 domain"/>
    <property type="match status" value="1"/>
</dbReference>
<accession>A0ABD1QYH1</accession>
<evidence type="ECO:0000313" key="6">
    <source>
        <dbReference type="EMBL" id="KAL2480802.1"/>
    </source>
</evidence>
<comment type="caution">
    <text evidence="3">Lacks conserved residue(s) required for the propagation of feature annotation.</text>
</comment>
<comment type="similarity">
    <text evidence="1 3">Belongs to the peptidase S8 family.</text>
</comment>
<dbReference type="PROSITE" id="PS51892">
    <property type="entry name" value="SUBTILASE"/>
    <property type="match status" value="1"/>
</dbReference>
<gene>
    <name evidence="6" type="ORF">Adt_33768</name>
</gene>
<evidence type="ECO:0000259" key="5">
    <source>
        <dbReference type="Pfam" id="PF00082"/>
    </source>
</evidence>
<proteinExistence type="inferred from homology"/>
<dbReference type="EMBL" id="JBFOLK010000010">
    <property type="protein sequence ID" value="KAL2480802.1"/>
    <property type="molecule type" value="Genomic_DNA"/>
</dbReference>
<dbReference type="AlphaFoldDB" id="A0ABD1QYH1"/>
<evidence type="ECO:0000313" key="7">
    <source>
        <dbReference type="Proteomes" id="UP001604336"/>
    </source>
</evidence>
<evidence type="ECO:0000256" key="1">
    <source>
        <dbReference type="ARBA" id="ARBA00011073"/>
    </source>
</evidence>
<dbReference type="SUPFAM" id="SSF52743">
    <property type="entry name" value="Subtilisin-like"/>
    <property type="match status" value="1"/>
</dbReference>
<keyword evidence="2" id="KW-0732">Signal</keyword>
<dbReference type="InterPro" id="IPR045051">
    <property type="entry name" value="SBT"/>
</dbReference>
<dbReference type="InterPro" id="IPR000209">
    <property type="entry name" value="Peptidase_S8/S53_dom"/>
</dbReference>
<feature type="region of interest" description="Disordered" evidence="4">
    <location>
        <begin position="58"/>
        <end position="85"/>
    </location>
</feature>
<dbReference type="Pfam" id="PF00082">
    <property type="entry name" value="Peptidase_S8"/>
    <property type="match status" value="1"/>
</dbReference>
<feature type="compositionally biased region" description="Basic and acidic residues" evidence="4">
    <location>
        <begin position="60"/>
        <end position="78"/>
    </location>
</feature>
<sequence>MLDTGIWPERPSFFDEGLSQVPSKWKGTCVVTPDLPATTCNKKIIGARAFYLGYQASRAKPMEESNESKSSRDTEGHGTHTASIIAGSRVANTSLFGYAKEEKSAINAGKSEYSVLT</sequence>
<dbReference type="PANTHER" id="PTHR10795">
    <property type="entry name" value="PROPROTEIN CONVERTASE SUBTILISIN/KEXIN"/>
    <property type="match status" value="1"/>
</dbReference>
<reference evidence="7" key="1">
    <citation type="submission" date="2024-07" db="EMBL/GenBank/DDBJ databases">
        <title>Two chromosome-level genome assemblies of Korean endemic species Abeliophyllum distichum and Forsythia ovata (Oleaceae).</title>
        <authorList>
            <person name="Jang H."/>
        </authorList>
    </citation>
    <scope>NUCLEOTIDE SEQUENCE [LARGE SCALE GENOMIC DNA]</scope>
</reference>
<organism evidence="6 7">
    <name type="scientific">Abeliophyllum distichum</name>
    <dbReference type="NCBI Taxonomy" id="126358"/>
    <lineage>
        <taxon>Eukaryota</taxon>
        <taxon>Viridiplantae</taxon>
        <taxon>Streptophyta</taxon>
        <taxon>Embryophyta</taxon>
        <taxon>Tracheophyta</taxon>
        <taxon>Spermatophyta</taxon>
        <taxon>Magnoliopsida</taxon>
        <taxon>eudicotyledons</taxon>
        <taxon>Gunneridae</taxon>
        <taxon>Pentapetalae</taxon>
        <taxon>asterids</taxon>
        <taxon>lamiids</taxon>
        <taxon>Lamiales</taxon>
        <taxon>Oleaceae</taxon>
        <taxon>Forsythieae</taxon>
        <taxon>Abeliophyllum</taxon>
    </lineage>
</organism>
<name>A0ABD1QYH1_9LAMI</name>
<evidence type="ECO:0000256" key="3">
    <source>
        <dbReference type="PROSITE-ProRule" id="PRU01240"/>
    </source>
</evidence>